<dbReference type="AlphaFoldDB" id="A0A2Z6I825"/>
<evidence type="ECO:0000313" key="4">
    <source>
        <dbReference type="EMBL" id="BBF22593.1"/>
    </source>
</evidence>
<dbReference type="PROSITE" id="PS00922">
    <property type="entry name" value="TRANSGLYCOSYLASE"/>
    <property type="match status" value="1"/>
</dbReference>
<dbReference type="EMBL" id="AP018786">
    <property type="protein sequence ID" value="BBF22593.1"/>
    <property type="molecule type" value="Genomic_DNA"/>
</dbReference>
<organism evidence="4 5">
    <name type="scientific">Sutterella megalosphaeroides</name>
    <dbReference type="NCBI Taxonomy" id="2494234"/>
    <lineage>
        <taxon>Bacteria</taxon>
        <taxon>Pseudomonadati</taxon>
        <taxon>Pseudomonadota</taxon>
        <taxon>Betaproteobacteria</taxon>
        <taxon>Burkholderiales</taxon>
        <taxon>Sutterellaceae</taxon>
        <taxon>Sutterella</taxon>
    </lineage>
</organism>
<dbReference type="PROSITE" id="PS51257">
    <property type="entry name" value="PROKAR_LIPOPROTEIN"/>
    <property type="match status" value="1"/>
</dbReference>
<dbReference type="GO" id="GO:0016020">
    <property type="term" value="C:membrane"/>
    <property type="evidence" value="ECO:0007669"/>
    <property type="project" value="InterPro"/>
</dbReference>
<proteinExistence type="inferred from homology"/>
<gene>
    <name evidence="4" type="ORF">SUTMEG_04840</name>
</gene>
<accession>A0A2Z6I825</accession>
<dbReference type="InterPro" id="IPR036779">
    <property type="entry name" value="LysM_dom_sf"/>
</dbReference>
<feature type="domain" description="LysM" evidence="3">
    <location>
        <begin position="461"/>
        <end position="504"/>
    </location>
</feature>
<sequence>MTLRCLSFTLLSLGCLALSWVPGDVRAAIEQQTSAQADGGAETMPNDVWERIRRGYRMPELDSPLVDRWVTYYTKDPAYIRRMTSRAGQYLYHIVEDVEARNMPTELALLPFVESAFQPEALSRVKAAGLWQFMPATGNDYALAQNLWRDDRQDVLESTRAALDYFNYLHGLFNDWQLALAAYNWGEGSVQRAIARAKRSGKPTDYAHLRMPKETANYVPKLMAIKRIISNPERYGIELPDVGNEPFFIRITKPRDIDVKTAAELAGMPLNEFRALNPSYKLPVIVAAHNNVMLLPADKVDYFIDNLASWMDSGQPLSRWSTYRLKEGETLAAVAAQSGMTESELRKVNGIPEGRRVLPNSTLLVLAGADEQVDISAEEADARLRLSPLTTWRRVTYRVRSGDTLTSIARRWHITTKSIVTANRLRSDRLRAGQRLVLTVPNVQRASIPATSSGSASGRHVIHTVRSGDTLDAIARRYGVTVASLRMTNRLEGNIIRAGQRLRIPGAATESDTVIYTVKSGDTLSTVAERYRVSVTKLKRANRLTSNMLRVGDRLEIPSADRVERNVKPAPETRVHVVRSGDTLSEIGERYGVSVSKLRSANGLRGNNLRIGQRLVIPATASKVNKAQTVRQATTYRVRSGDTLIAIARRHHTTVSALQRANGLKGSALRVGQELRIP</sequence>
<dbReference type="Pfam" id="PF01476">
    <property type="entry name" value="LysM"/>
    <property type="match status" value="6"/>
</dbReference>
<dbReference type="GO" id="GO:0000270">
    <property type="term" value="P:peptidoglycan metabolic process"/>
    <property type="evidence" value="ECO:0007669"/>
    <property type="project" value="InterPro"/>
</dbReference>
<feature type="domain" description="LysM" evidence="3">
    <location>
        <begin position="514"/>
        <end position="557"/>
    </location>
</feature>
<dbReference type="InterPro" id="IPR023346">
    <property type="entry name" value="Lysozyme-like_dom_sf"/>
</dbReference>
<dbReference type="GO" id="GO:0008932">
    <property type="term" value="F:lytic endotransglycosylase activity"/>
    <property type="evidence" value="ECO:0007669"/>
    <property type="project" value="TreeGrafter"/>
</dbReference>
<dbReference type="KEGG" id="sutt:SUTMEG_04840"/>
<evidence type="ECO:0000313" key="5">
    <source>
        <dbReference type="Proteomes" id="UP000271003"/>
    </source>
</evidence>
<dbReference type="OrthoDB" id="9815002at2"/>
<dbReference type="PANTHER" id="PTHR33734:SF22">
    <property type="entry name" value="MEMBRANE-BOUND LYTIC MUREIN TRANSGLYCOSYLASE D"/>
    <property type="match status" value="1"/>
</dbReference>
<dbReference type="InterPro" id="IPR008258">
    <property type="entry name" value="Transglycosylase_SLT_dom_1"/>
</dbReference>
<dbReference type="CDD" id="cd16894">
    <property type="entry name" value="MltD-like"/>
    <property type="match status" value="1"/>
</dbReference>
<dbReference type="PROSITE" id="PS51782">
    <property type="entry name" value="LYSM"/>
    <property type="match status" value="6"/>
</dbReference>
<feature type="signal peptide" evidence="2">
    <location>
        <begin position="1"/>
        <end position="27"/>
    </location>
</feature>
<dbReference type="PANTHER" id="PTHR33734">
    <property type="entry name" value="LYSM DOMAIN-CONTAINING GPI-ANCHORED PROTEIN 2"/>
    <property type="match status" value="1"/>
</dbReference>
<dbReference type="Proteomes" id="UP000271003">
    <property type="component" value="Chromosome"/>
</dbReference>
<dbReference type="SUPFAM" id="SSF53955">
    <property type="entry name" value="Lysozyme-like"/>
    <property type="match status" value="1"/>
</dbReference>
<dbReference type="InterPro" id="IPR000189">
    <property type="entry name" value="Transglyc_AS"/>
</dbReference>
<feature type="chain" id="PRO_5016362971" description="LysM domain-containing protein" evidence="2">
    <location>
        <begin position="28"/>
        <end position="678"/>
    </location>
</feature>
<dbReference type="Pfam" id="PF01464">
    <property type="entry name" value="SLT"/>
    <property type="match status" value="1"/>
</dbReference>
<keyword evidence="5" id="KW-1185">Reference proteome</keyword>
<dbReference type="SMART" id="SM00257">
    <property type="entry name" value="LysM"/>
    <property type="match status" value="6"/>
</dbReference>
<evidence type="ECO:0000256" key="2">
    <source>
        <dbReference type="SAM" id="SignalP"/>
    </source>
</evidence>
<feature type="domain" description="LysM" evidence="3">
    <location>
        <begin position="634"/>
        <end position="677"/>
    </location>
</feature>
<protein>
    <recommendedName>
        <fullName evidence="3">LysM domain-containing protein</fullName>
    </recommendedName>
</protein>
<feature type="domain" description="LysM" evidence="3">
    <location>
        <begin position="321"/>
        <end position="365"/>
    </location>
</feature>
<name>A0A2Z6I825_9BURK</name>
<evidence type="ECO:0000259" key="3">
    <source>
        <dbReference type="PROSITE" id="PS51782"/>
    </source>
</evidence>
<dbReference type="CDD" id="cd00118">
    <property type="entry name" value="LysM"/>
    <property type="match status" value="5"/>
</dbReference>
<feature type="domain" description="LysM" evidence="3">
    <location>
        <begin position="395"/>
        <end position="438"/>
    </location>
</feature>
<dbReference type="InterPro" id="IPR018392">
    <property type="entry name" value="LysM"/>
</dbReference>
<evidence type="ECO:0000256" key="1">
    <source>
        <dbReference type="ARBA" id="ARBA00007734"/>
    </source>
</evidence>
<dbReference type="Gene3D" id="1.10.530.10">
    <property type="match status" value="1"/>
</dbReference>
<feature type="domain" description="LysM" evidence="3">
    <location>
        <begin position="574"/>
        <end position="617"/>
    </location>
</feature>
<comment type="similarity">
    <text evidence="1">Belongs to the transglycosylase Slt family.</text>
</comment>
<keyword evidence="2" id="KW-0732">Signal</keyword>
<reference evidence="4 5" key="1">
    <citation type="journal article" date="2018" name="Int. J. Syst. Evol. Microbiol.">
        <title>Mesosutterella multiformis gen. nov., sp. nov., a member of the family Sutterellaceae and Sutterella megalosphaeroides sp. nov., isolated from human faeces.</title>
        <authorList>
            <person name="Sakamoto M."/>
            <person name="Ikeyama N."/>
            <person name="Kunihiro T."/>
            <person name="Iino T."/>
            <person name="Yuki M."/>
            <person name="Ohkuma M."/>
        </authorList>
    </citation>
    <scope>NUCLEOTIDE SEQUENCE [LARGE SCALE GENOMIC DNA]</scope>
    <source>
        <strain evidence="4 5">6FBBBH3</strain>
    </source>
</reference>
<dbReference type="SUPFAM" id="SSF54106">
    <property type="entry name" value="LysM domain"/>
    <property type="match status" value="6"/>
</dbReference>
<dbReference type="Gene3D" id="3.10.350.10">
    <property type="entry name" value="LysM domain"/>
    <property type="match status" value="6"/>
</dbReference>